<keyword evidence="3" id="KW-1133">Transmembrane helix</keyword>
<comment type="similarity">
    <text evidence="1">Belongs to the peptidase M28 family. M28B subfamily.</text>
</comment>
<dbReference type="Gene3D" id="3.40.630.10">
    <property type="entry name" value="Zn peptidases"/>
    <property type="match status" value="1"/>
</dbReference>
<dbReference type="InterPro" id="IPR003137">
    <property type="entry name" value="PA_domain"/>
</dbReference>
<dbReference type="GO" id="GO:0004180">
    <property type="term" value="F:carboxypeptidase activity"/>
    <property type="evidence" value="ECO:0007669"/>
    <property type="project" value="TreeGrafter"/>
</dbReference>
<feature type="compositionally biased region" description="Basic residues" evidence="2">
    <location>
        <begin position="635"/>
        <end position="654"/>
    </location>
</feature>
<dbReference type="EMBL" id="CP014586">
    <property type="protein sequence ID" value="ANZ76707.1"/>
    <property type="molecule type" value="Genomic_DNA"/>
</dbReference>
<organism evidence="7 8">
    <name type="scientific">Komagataella pastoris</name>
    <name type="common">Yeast</name>
    <name type="synonym">Pichia pastoris</name>
    <dbReference type="NCBI Taxonomy" id="4922"/>
    <lineage>
        <taxon>Eukaryota</taxon>
        <taxon>Fungi</taxon>
        <taxon>Dikarya</taxon>
        <taxon>Ascomycota</taxon>
        <taxon>Saccharomycotina</taxon>
        <taxon>Pichiomycetes</taxon>
        <taxon>Pichiales</taxon>
        <taxon>Pichiaceae</taxon>
        <taxon>Komagataella</taxon>
    </lineage>
</organism>
<dbReference type="PANTHER" id="PTHR10404">
    <property type="entry name" value="N-ACETYLATED-ALPHA-LINKED ACIDIC DIPEPTIDASE"/>
    <property type="match status" value="1"/>
</dbReference>
<reference evidence="7 8" key="1">
    <citation type="submission" date="2016-02" db="EMBL/GenBank/DDBJ databases">
        <title>Comparative genomic and transcriptomic foundation for Pichia pastoris.</title>
        <authorList>
            <person name="Love K.R."/>
            <person name="Shah K.A."/>
            <person name="Whittaker C.A."/>
            <person name="Wu J."/>
            <person name="Bartlett M.C."/>
            <person name="Ma D."/>
            <person name="Leeson R.L."/>
            <person name="Priest M."/>
            <person name="Young S.K."/>
            <person name="Love J.C."/>
        </authorList>
    </citation>
    <scope>NUCLEOTIDE SEQUENCE [LARGE SCALE GENOMIC DNA]</scope>
    <source>
        <strain evidence="7 8">ATCC 28485</strain>
    </source>
</reference>
<dbReference type="SUPFAM" id="SSF52025">
    <property type="entry name" value="PA domain"/>
    <property type="match status" value="1"/>
</dbReference>
<dbReference type="Proteomes" id="UP000094565">
    <property type="component" value="Chromosome 3"/>
</dbReference>
<feature type="region of interest" description="Disordered" evidence="2">
    <location>
        <begin position="635"/>
        <end position="723"/>
    </location>
</feature>
<dbReference type="Pfam" id="PF04389">
    <property type="entry name" value="Peptidase_M28"/>
    <property type="match status" value="1"/>
</dbReference>
<evidence type="ECO:0000313" key="8">
    <source>
        <dbReference type="Proteomes" id="UP000094565"/>
    </source>
</evidence>
<feature type="domain" description="Transferrin receptor-like dimerisation" evidence="5">
    <location>
        <begin position="767"/>
        <end position="875"/>
    </location>
</feature>
<protein>
    <submittedName>
        <fullName evidence="7">BA75_03713T0</fullName>
    </submittedName>
</protein>
<feature type="transmembrane region" description="Helical" evidence="3">
    <location>
        <begin position="34"/>
        <end position="55"/>
    </location>
</feature>
<feature type="domain" description="PA" evidence="4">
    <location>
        <begin position="189"/>
        <end position="262"/>
    </location>
</feature>
<dbReference type="InterPro" id="IPR007365">
    <property type="entry name" value="TFR-like_dimer_dom"/>
</dbReference>
<dbReference type="InterPro" id="IPR036757">
    <property type="entry name" value="TFR-like_dimer_dom_sf"/>
</dbReference>
<evidence type="ECO:0000256" key="2">
    <source>
        <dbReference type="SAM" id="MobiDB-lite"/>
    </source>
</evidence>
<proteinExistence type="inferred from homology"/>
<dbReference type="Pfam" id="PF04253">
    <property type="entry name" value="TFR_dimer"/>
    <property type="match status" value="1"/>
</dbReference>
<evidence type="ECO:0000256" key="3">
    <source>
        <dbReference type="SAM" id="Phobius"/>
    </source>
</evidence>
<dbReference type="CDD" id="cd08022">
    <property type="entry name" value="M28_PSMA_like"/>
    <property type="match status" value="1"/>
</dbReference>
<keyword evidence="8" id="KW-1185">Reference proteome</keyword>
<name>A0A1B2JF91_PICPA</name>
<sequence length="876" mass="98725">MPPRPTLNLTLLCYLEQLLVMIDEKQLNRPKRSVLRRLHMLFLPLLAVSFFLIYLSDIAQPLFRAKKEDENPLEIYLKALETNEAHKWSKVYTAQPHLAGTNYGLVEFTKSKFEEYGFESSVDDYDVYLSYPIDHSLELYEHSEDKKDKLLYKASLEEDVLSEDPTTSGDDLIPTFIGYGANGNVSAEYIYANYGTKEDFEDLVARGVPIKGKIAVIRYGQIFRGLKVKFAQEYGAIGAVLYSDPGDDHGITPENGYKPYPHGKSRNPSSVQRGSAQFLSVYPGDPTTPGVGSKKGVERVDPHATTPSIPVLPLSFKDALPILKKLNKEGLSVPDSWKGGLEGVDYSTGPAKNIHLNLYSEQNFTITPIFNVYGEIKGENADEVIIVGNHRDAWIKGGASDPNSGSAALIELSRGLHALTKTGWKPHRTIVLASWDGEEYGLIGSTEFGEQFEKFLQKKVVAYLNVDVAVAGTHLHLGASPSLFKLLKDNAKEITFNNSTETLYDNYVKDHGNDIISTLGSGSDYTVFLDHLGIPSLDIGFIAGKGDPVYHYHSNYDSYHWISTSGDPGFEYHNVLAKYLGSLVINLSEREVLHLKLHDYATELLKYLLEAYAQMPEEWDDEVIGFRSSSCHGARASHHGKGFHHKGRRHHGKGFHPEGGPHHENPHHAKGFHAEGGPHHERGPHHEKGFHAEGGPHHENGPHHEKGLHVEGDPHHQKGPHFEKGYHHDMEIYHKKLAHHGAEPKTKLKHLKKQVETLIIDFANTTQTYDAYTDFLQKQHEIRDSLSFWEKIKLHFKIKAANFKLKYFERVFLHEHGLKHREWFKHIVYASGRNTGYAGQRLPGLVEAIEDKNLHDAVKWLHILSKKIDSLQKSLE</sequence>
<dbReference type="OrthoDB" id="5841748at2759"/>
<dbReference type="Gene3D" id="3.50.30.30">
    <property type="match status" value="1"/>
</dbReference>
<feature type="domain" description="Peptidase M28" evidence="6">
    <location>
        <begin position="371"/>
        <end position="564"/>
    </location>
</feature>
<dbReference type="PANTHER" id="PTHR10404:SF46">
    <property type="entry name" value="VACUOLAR PROTEIN SORTING-ASSOCIATED PROTEIN 70"/>
    <property type="match status" value="1"/>
</dbReference>
<dbReference type="InterPro" id="IPR007484">
    <property type="entry name" value="Peptidase_M28"/>
</dbReference>
<keyword evidence="3" id="KW-0472">Membrane</keyword>
<dbReference type="FunFam" id="3.40.630.10:FF:000101">
    <property type="entry name" value="N-acetylated alpha-linked acidic dipeptidase like 1"/>
    <property type="match status" value="1"/>
</dbReference>
<dbReference type="FunFam" id="3.50.30.30:FF:000008">
    <property type="entry name" value="Glutamate carboxypeptidase 2"/>
    <property type="match status" value="1"/>
</dbReference>
<dbReference type="Pfam" id="PF02225">
    <property type="entry name" value="PA"/>
    <property type="match status" value="1"/>
</dbReference>
<dbReference type="SUPFAM" id="SSF53187">
    <property type="entry name" value="Zn-dependent exopeptidases"/>
    <property type="match status" value="1"/>
</dbReference>
<dbReference type="InterPro" id="IPR046450">
    <property type="entry name" value="PA_dom_sf"/>
</dbReference>
<accession>A0A1B2JF91</accession>
<dbReference type="Gene3D" id="1.20.930.40">
    <property type="entry name" value="Transferrin receptor-like, dimerisation domain"/>
    <property type="match status" value="1"/>
</dbReference>
<evidence type="ECO:0000259" key="6">
    <source>
        <dbReference type="Pfam" id="PF04389"/>
    </source>
</evidence>
<evidence type="ECO:0000259" key="5">
    <source>
        <dbReference type="Pfam" id="PF04253"/>
    </source>
</evidence>
<evidence type="ECO:0000313" key="7">
    <source>
        <dbReference type="EMBL" id="ANZ76707.1"/>
    </source>
</evidence>
<dbReference type="InterPro" id="IPR039373">
    <property type="entry name" value="Peptidase_M28B"/>
</dbReference>
<evidence type="ECO:0000256" key="1">
    <source>
        <dbReference type="ARBA" id="ARBA00005634"/>
    </source>
</evidence>
<dbReference type="CDD" id="cd02121">
    <property type="entry name" value="PA_GCPII_like"/>
    <property type="match status" value="1"/>
</dbReference>
<feature type="region of interest" description="Disordered" evidence="2">
    <location>
        <begin position="248"/>
        <end position="271"/>
    </location>
</feature>
<keyword evidence="3" id="KW-0812">Transmembrane</keyword>
<evidence type="ECO:0000259" key="4">
    <source>
        <dbReference type="Pfam" id="PF02225"/>
    </source>
</evidence>
<dbReference type="SUPFAM" id="SSF47672">
    <property type="entry name" value="Transferrin receptor-like dimerisation domain"/>
    <property type="match status" value="1"/>
</dbReference>
<feature type="compositionally biased region" description="Basic and acidic residues" evidence="2">
    <location>
        <begin position="655"/>
        <end position="723"/>
    </location>
</feature>
<gene>
    <name evidence="7" type="ORF">ATY40_BA7503713</name>
</gene>
<dbReference type="AlphaFoldDB" id="A0A1B2JF91"/>